<evidence type="ECO:0000313" key="2">
    <source>
        <dbReference type="Proteomes" id="UP000095287"/>
    </source>
</evidence>
<name>A0A1I8APL5_9BILA</name>
<dbReference type="Proteomes" id="UP000095287">
    <property type="component" value="Unplaced"/>
</dbReference>
<feature type="signal peptide" evidence="1">
    <location>
        <begin position="1"/>
        <end position="17"/>
    </location>
</feature>
<reference evidence="3" key="1">
    <citation type="submission" date="2016-11" db="UniProtKB">
        <authorList>
            <consortium name="WormBaseParasite"/>
        </authorList>
    </citation>
    <scope>IDENTIFICATION</scope>
</reference>
<evidence type="ECO:0000256" key="1">
    <source>
        <dbReference type="SAM" id="SignalP"/>
    </source>
</evidence>
<accession>A0A1I8APL5</accession>
<dbReference type="WBParaSite" id="L893_g8141.t1">
    <property type="protein sequence ID" value="L893_g8141.t1"/>
    <property type="gene ID" value="L893_g8141"/>
</dbReference>
<keyword evidence="2" id="KW-1185">Reference proteome</keyword>
<feature type="chain" id="PRO_5009314932" evidence="1">
    <location>
        <begin position="18"/>
        <end position="119"/>
    </location>
</feature>
<evidence type="ECO:0000313" key="3">
    <source>
        <dbReference type="WBParaSite" id="L893_g8141.t1"/>
    </source>
</evidence>
<protein>
    <submittedName>
        <fullName evidence="3">Uncharacterized protein</fullName>
    </submittedName>
</protein>
<keyword evidence="1" id="KW-0732">Signal</keyword>
<organism evidence="2 3">
    <name type="scientific">Steinernema glaseri</name>
    <dbReference type="NCBI Taxonomy" id="37863"/>
    <lineage>
        <taxon>Eukaryota</taxon>
        <taxon>Metazoa</taxon>
        <taxon>Ecdysozoa</taxon>
        <taxon>Nematoda</taxon>
        <taxon>Chromadorea</taxon>
        <taxon>Rhabditida</taxon>
        <taxon>Tylenchina</taxon>
        <taxon>Panagrolaimomorpha</taxon>
        <taxon>Strongyloidoidea</taxon>
        <taxon>Steinernematidae</taxon>
        <taxon>Steinernema</taxon>
    </lineage>
</organism>
<dbReference type="AlphaFoldDB" id="A0A1I8APL5"/>
<proteinExistence type="predicted"/>
<sequence length="119" mass="12896">MLRLIPWLLLCICLAHAQFLPPCFGPACAPQPTVFFPPQPCMGVACPPPPRMVFVPPPRPCFGMACAPPPPPPCFFRVIGCPPPSPVRIFVPPPPPPPMYCIQCTPAMRIAPPIFLPCC</sequence>